<evidence type="ECO:0000313" key="1">
    <source>
        <dbReference type="EMBL" id="OJZ79860.1"/>
    </source>
</evidence>
<dbReference type="EMBL" id="KV878269">
    <property type="protein sequence ID" value="OJZ79860.1"/>
    <property type="molecule type" value="Genomic_DNA"/>
</dbReference>
<feature type="non-terminal residue" evidence="1">
    <location>
        <position position="1"/>
    </location>
</feature>
<dbReference type="VEuPathDB" id="FungiDB:ASPFODRAFT_54440"/>
<name>A0A1M3SZC1_ASPLC</name>
<sequence length="69" mass="7942">RSVGASYSTWRRQTARQTYGQLAMTPSNVITRLHTARQYAFPYLSKLVAHGHIIYIVTKESLPTAYWRA</sequence>
<evidence type="ECO:0000313" key="2">
    <source>
        <dbReference type="Proteomes" id="UP000184063"/>
    </source>
</evidence>
<dbReference type="AlphaFoldDB" id="A0A1M3SZC1"/>
<reference evidence="2" key="1">
    <citation type="journal article" date="2017" name="Genome Biol.">
        <title>Comparative genomics reveals high biological diversity and specific adaptations in the industrially and medically important fungal genus Aspergillus.</title>
        <authorList>
            <person name="de Vries R.P."/>
            <person name="Riley R."/>
            <person name="Wiebenga A."/>
            <person name="Aguilar-Osorio G."/>
            <person name="Amillis S."/>
            <person name="Uchima C.A."/>
            <person name="Anderluh G."/>
            <person name="Asadollahi M."/>
            <person name="Askin M."/>
            <person name="Barry K."/>
            <person name="Battaglia E."/>
            <person name="Bayram O."/>
            <person name="Benocci T."/>
            <person name="Braus-Stromeyer S.A."/>
            <person name="Caldana C."/>
            <person name="Canovas D."/>
            <person name="Cerqueira G.C."/>
            <person name="Chen F."/>
            <person name="Chen W."/>
            <person name="Choi C."/>
            <person name="Clum A."/>
            <person name="Dos Santos R.A."/>
            <person name="Damasio A.R."/>
            <person name="Diallinas G."/>
            <person name="Emri T."/>
            <person name="Fekete E."/>
            <person name="Flipphi M."/>
            <person name="Freyberg S."/>
            <person name="Gallo A."/>
            <person name="Gournas C."/>
            <person name="Habgood R."/>
            <person name="Hainaut M."/>
            <person name="Harispe M.L."/>
            <person name="Henrissat B."/>
            <person name="Hilden K.S."/>
            <person name="Hope R."/>
            <person name="Hossain A."/>
            <person name="Karabika E."/>
            <person name="Karaffa L."/>
            <person name="Karanyi Z."/>
            <person name="Krasevec N."/>
            <person name="Kuo A."/>
            <person name="Kusch H."/>
            <person name="LaButti K."/>
            <person name="Lagendijk E.L."/>
            <person name="Lapidus A."/>
            <person name="Levasseur A."/>
            <person name="Lindquist E."/>
            <person name="Lipzen A."/>
            <person name="Logrieco A.F."/>
            <person name="MacCabe A."/>
            <person name="Maekelae M.R."/>
            <person name="Malavazi I."/>
            <person name="Melin P."/>
            <person name="Meyer V."/>
            <person name="Mielnichuk N."/>
            <person name="Miskei M."/>
            <person name="Molnar A.P."/>
            <person name="Mule G."/>
            <person name="Ngan C.Y."/>
            <person name="Orejas M."/>
            <person name="Orosz E."/>
            <person name="Ouedraogo J.P."/>
            <person name="Overkamp K.M."/>
            <person name="Park H.-S."/>
            <person name="Perrone G."/>
            <person name="Piumi F."/>
            <person name="Punt P.J."/>
            <person name="Ram A.F."/>
            <person name="Ramon A."/>
            <person name="Rauscher S."/>
            <person name="Record E."/>
            <person name="Riano-Pachon D.M."/>
            <person name="Robert V."/>
            <person name="Roehrig J."/>
            <person name="Ruller R."/>
            <person name="Salamov A."/>
            <person name="Salih N.S."/>
            <person name="Samson R.A."/>
            <person name="Sandor E."/>
            <person name="Sanguinetti M."/>
            <person name="Schuetze T."/>
            <person name="Sepcic K."/>
            <person name="Shelest E."/>
            <person name="Sherlock G."/>
            <person name="Sophianopoulou V."/>
            <person name="Squina F.M."/>
            <person name="Sun H."/>
            <person name="Susca A."/>
            <person name="Todd R.B."/>
            <person name="Tsang A."/>
            <person name="Unkles S.E."/>
            <person name="van de Wiele N."/>
            <person name="van Rossen-Uffink D."/>
            <person name="Oliveira J.V."/>
            <person name="Vesth T.C."/>
            <person name="Visser J."/>
            <person name="Yu J.-H."/>
            <person name="Zhou M."/>
            <person name="Andersen M.R."/>
            <person name="Archer D.B."/>
            <person name="Baker S.E."/>
            <person name="Benoit I."/>
            <person name="Brakhage A.A."/>
            <person name="Braus G.H."/>
            <person name="Fischer R."/>
            <person name="Frisvad J.C."/>
            <person name="Goldman G.H."/>
            <person name="Houbraken J."/>
            <person name="Oakley B."/>
            <person name="Pocsi I."/>
            <person name="Scazzocchio C."/>
            <person name="Seiboth B."/>
            <person name="vanKuyk P.A."/>
            <person name="Wortman J."/>
            <person name="Dyer P.S."/>
            <person name="Grigoriev I.V."/>
        </authorList>
    </citation>
    <scope>NUCLEOTIDE SEQUENCE [LARGE SCALE GENOMIC DNA]</scope>
    <source>
        <strain evidence="2">CBS 106.47</strain>
    </source>
</reference>
<proteinExistence type="predicted"/>
<protein>
    <submittedName>
        <fullName evidence="1">Uncharacterized protein</fullName>
    </submittedName>
</protein>
<dbReference type="Proteomes" id="UP000184063">
    <property type="component" value="Unassembled WGS sequence"/>
</dbReference>
<gene>
    <name evidence="1" type="ORF">ASPFODRAFT_54440</name>
</gene>
<organism evidence="1 2">
    <name type="scientific">Aspergillus luchuensis (strain CBS 106.47)</name>
    <dbReference type="NCBI Taxonomy" id="1137211"/>
    <lineage>
        <taxon>Eukaryota</taxon>
        <taxon>Fungi</taxon>
        <taxon>Dikarya</taxon>
        <taxon>Ascomycota</taxon>
        <taxon>Pezizomycotina</taxon>
        <taxon>Eurotiomycetes</taxon>
        <taxon>Eurotiomycetidae</taxon>
        <taxon>Eurotiales</taxon>
        <taxon>Aspergillaceae</taxon>
        <taxon>Aspergillus</taxon>
        <taxon>Aspergillus subgen. Circumdati</taxon>
    </lineage>
</organism>
<accession>A0A1M3SZC1</accession>